<gene>
    <name evidence="3" type="ORF">H7C18_26790</name>
</gene>
<reference evidence="3 4" key="1">
    <citation type="submission" date="2020-08" db="EMBL/GenBank/DDBJ databases">
        <title>Cohnella phylogeny.</title>
        <authorList>
            <person name="Dunlap C."/>
        </authorList>
    </citation>
    <scope>NUCLEOTIDE SEQUENCE [LARGE SCALE GENOMIC DNA]</scope>
    <source>
        <strain evidence="3 4">CBP 2801</strain>
    </source>
</reference>
<dbReference type="PROSITE" id="PS00061">
    <property type="entry name" value="ADH_SHORT"/>
    <property type="match status" value="1"/>
</dbReference>
<dbReference type="AlphaFoldDB" id="A0A7X0SR57"/>
<dbReference type="PRINTS" id="PR00081">
    <property type="entry name" value="GDHRDH"/>
</dbReference>
<dbReference type="GO" id="GO:0016614">
    <property type="term" value="F:oxidoreductase activity, acting on CH-OH group of donors"/>
    <property type="evidence" value="ECO:0007669"/>
    <property type="project" value="UniProtKB-ARBA"/>
</dbReference>
<dbReference type="Pfam" id="PF13561">
    <property type="entry name" value="adh_short_C2"/>
    <property type="match status" value="1"/>
</dbReference>
<dbReference type="PANTHER" id="PTHR48107">
    <property type="entry name" value="NADPH-DEPENDENT ALDEHYDE REDUCTASE-LIKE PROTEIN, CHLOROPLASTIC-RELATED"/>
    <property type="match status" value="1"/>
</dbReference>
<keyword evidence="2" id="KW-0560">Oxidoreductase</keyword>
<dbReference type="InterPro" id="IPR020904">
    <property type="entry name" value="Sc_DH/Rdtase_CS"/>
</dbReference>
<dbReference type="InterPro" id="IPR002347">
    <property type="entry name" value="SDR_fam"/>
</dbReference>
<proteinExistence type="inferred from homology"/>
<dbReference type="InterPro" id="IPR036291">
    <property type="entry name" value="NAD(P)-bd_dom_sf"/>
</dbReference>
<evidence type="ECO:0000313" key="3">
    <source>
        <dbReference type="EMBL" id="MBB6734539.1"/>
    </source>
</evidence>
<evidence type="ECO:0000313" key="4">
    <source>
        <dbReference type="Proteomes" id="UP000564644"/>
    </source>
</evidence>
<protein>
    <submittedName>
        <fullName evidence="3">SDR family oxidoreductase</fullName>
    </submittedName>
</protein>
<dbReference type="Proteomes" id="UP000564644">
    <property type="component" value="Unassembled WGS sequence"/>
</dbReference>
<evidence type="ECO:0000256" key="2">
    <source>
        <dbReference type="ARBA" id="ARBA00023002"/>
    </source>
</evidence>
<accession>A0A7X0SR57</accession>
<dbReference type="Gene3D" id="3.40.50.720">
    <property type="entry name" value="NAD(P)-binding Rossmann-like Domain"/>
    <property type="match status" value="1"/>
</dbReference>
<dbReference type="GO" id="GO:0008206">
    <property type="term" value="P:bile acid metabolic process"/>
    <property type="evidence" value="ECO:0007669"/>
    <property type="project" value="UniProtKB-ARBA"/>
</dbReference>
<comment type="similarity">
    <text evidence="1">Belongs to the short-chain dehydrogenases/reductases (SDR) family.</text>
</comment>
<evidence type="ECO:0000256" key="1">
    <source>
        <dbReference type="ARBA" id="ARBA00006484"/>
    </source>
</evidence>
<keyword evidence="4" id="KW-1185">Reference proteome</keyword>
<sequence>MSVPYYPYIGSKRKCAEVPIVFPPQHQNRRPGYEYLMNPRPISENPSYIGSGRLRDKVAIVTGGDSGIGRAVAIAFAKQGADLVVPYLDEHRDAAETKFRVEQLGRRCMTLAVDLRAEGACAHVVESTLQTFGKLDILVNNHGVQYHQASILDISRDQLLDTFHTNIISFFEMIQAALPHLPPGSSIINTTSDTAFSGMANMIDYTATKGAIVSLTRSLSLSLAKQRIRVNAVAPGPTWTPLIPTAFTADEVSTFGTDTPMGRPGQPFELAPTYVLLASDDASAISGQVVFVNMGSVVT</sequence>
<comment type="caution">
    <text evidence="3">The sequence shown here is derived from an EMBL/GenBank/DDBJ whole genome shotgun (WGS) entry which is preliminary data.</text>
</comment>
<dbReference type="EMBL" id="JACJVO010000033">
    <property type="protein sequence ID" value="MBB6734539.1"/>
    <property type="molecule type" value="Genomic_DNA"/>
</dbReference>
<name>A0A7X0SR57_9BACL</name>
<dbReference type="FunFam" id="3.40.50.720:FF:000084">
    <property type="entry name" value="Short-chain dehydrogenase reductase"/>
    <property type="match status" value="1"/>
</dbReference>
<dbReference type="SUPFAM" id="SSF51735">
    <property type="entry name" value="NAD(P)-binding Rossmann-fold domains"/>
    <property type="match status" value="1"/>
</dbReference>
<organism evidence="3 4">
    <name type="scientific">Cohnella zeiphila</name>
    <dbReference type="NCBI Taxonomy" id="2761120"/>
    <lineage>
        <taxon>Bacteria</taxon>
        <taxon>Bacillati</taxon>
        <taxon>Bacillota</taxon>
        <taxon>Bacilli</taxon>
        <taxon>Bacillales</taxon>
        <taxon>Paenibacillaceae</taxon>
        <taxon>Cohnella</taxon>
    </lineage>
</organism>
<dbReference type="RefSeq" id="WP_185132191.1">
    <property type="nucleotide sequence ID" value="NZ_JACJVO010000033.1"/>
</dbReference>
<dbReference type="PRINTS" id="PR00080">
    <property type="entry name" value="SDRFAMILY"/>
</dbReference>
<dbReference type="PANTHER" id="PTHR48107:SF16">
    <property type="entry name" value="NADPH-DEPENDENT ALDEHYDE REDUCTASE 1, CHLOROPLASTIC"/>
    <property type="match status" value="1"/>
</dbReference>